<dbReference type="Proteomes" id="UP000235145">
    <property type="component" value="Unassembled WGS sequence"/>
</dbReference>
<protein>
    <recommendedName>
        <fullName evidence="12">NADH-ubiquinone oxidoreductase chain 4L</fullName>
    </recommendedName>
</protein>
<dbReference type="HAMAP" id="MF_01456">
    <property type="entry name" value="NDH1_NuoK"/>
    <property type="match status" value="1"/>
</dbReference>
<gene>
    <name evidence="10" type="ORF">LSAT_V11C300139950</name>
</gene>
<proteinExistence type="inferred from homology"/>
<evidence type="ECO:0000256" key="2">
    <source>
        <dbReference type="ARBA" id="ARBA00010519"/>
    </source>
</evidence>
<evidence type="ECO:0000256" key="1">
    <source>
        <dbReference type="ARBA" id="ARBA00004141"/>
    </source>
</evidence>
<dbReference type="InterPro" id="IPR039428">
    <property type="entry name" value="NUOK/Mnh_C1-like"/>
</dbReference>
<keyword evidence="7" id="KW-0520">NAD</keyword>
<keyword evidence="11" id="KW-1185">Reference proteome</keyword>
<evidence type="ECO:0000256" key="7">
    <source>
        <dbReference type="ARBA" id="ARBA00023027"/>
    </source>
</evidence>
<dbReference type="Pfam" id="PF00420">
    <property type="entry name" value="Oxidored_q2"/>
    <property type="match status" value="1"/>
</dbReference>
<name>A0A9R1XK43_LACSA</name>
<evidence type="ECO:0000256" key="9">
    <source>
        <dbReference type="SAM" id="MobiDB-lite"/>
    </source>
</evidence>
<accession>A0A9R1XK43</accession>
<keyword evidence="5" id="KW-1278">Translocase</keyword>
<evidence type="ECO:0008006" key="12">
    <source>
        <dbReference type="Google" id="ProtNLM"/>
    </source>
</evidence>
<evidence type="ECO:0000256" key="6">
    <source>
        <dbReference type="ARBA" id="ARBA00022989"/>
    </source>
</evidence>
<dbReference type="InterPro" id="IPR001133">
    <property type="entry name" value="NADH_UbQ_OxRdtase_chain4L/K"/>
</dbReference>
<dbReference type="PANTHER" id="PTHR11434">
    <property type="entry name" value="NADH-UBIQUINONE OXIDOREDUCTASE SUBUNIT ND4L"/>
    <property type="match status" value="1"/>
</dbReference>
<dbReference type="GO" id="GO:0030964">
    <property type="term" value="C:NADH dehydrogenase complex"/>
    <property type="evidence" value="ECO:0000318"/>
    <property type="project" value="GO_Central"/>
</dbReference>
<keyword evidence="8" id="KW-0472">Membrane</keyword>
<dbReference type="PANTHER" id="PTHR11434:SF21">
    <property type="entry name" value="NADH DEHYDROGENASE SUBUNIT 4L-RELATED"/>
    <property type="match status" value="1"/>
</dbReference>
<dbReference type="EMBL" id="NBSK02000003">
    <property type="protein sequence ID" value="KAJ0216111.1"/>
    <property type="molecule type" value="Genomic_DNA"/>
</dbReference>
<organism evidence="10 11">
    <name type="scientific">Lactuca sativa</name>
    <name type="common">Garden lettuce</name>
    <dbReference type="NCBI Taxonomy" id="4236"/>
    <lineage>
        <taxon>Eukaryota</taxon>
        <taxon>Viridiplantae</taxon>
        <taxon>Streptophyta</taxon>
        <taxon>Embryophyta</taxon>
        <taxon>Tracheophyta</taxon>
        <taxon>Spermatophyta</taxon>
        <taxon>Magnoliopsida</taxon>
        <taxon>eudicotyledons</taxon>
        <taxon>Gunneridae</taxon>
        <taxon>Pentapetalae</taxon>
        <taxon>asterids</taxon>
        <taxon>campanulids</taxon>
        <taxon>Asterales</taxon>
        <taxon>Asteraceae</taxon>
        <taxon>Cichorioideae</taxon>
        <taxon>Cichorieae</taxon>
        <taxon>Lactucinae</taxon>
        <taxon>Lactuca</taxon>
    </lineage>
</organism>
<evidence type="ECO:0000313" key="11">
    <source>
        <dbReference type="Proteomes" id="UP000235145"/>
    </source>
</evidence>
<evidence type="ECO:0000256" key="8">
    <source>
        <dbReference type="ARBA" id="ARBA00023136"/>
    </source>
</evidence>
<dbReference type="Gene3D" id="1.10.287.3510">
    <property type="match status" value="1"/>
</dbReference>
<comment type="caution">
    <text evidence="10">The sequence shown here is derived from an EMBL/GenBank/DDBJ whole genome shotgun (WGS) entry which is preliminary data.</text>
</comment>
<keyword evidence="4" id="KW-0812">Transmembrane</keyword>
<keyword evidence="3" id="KW-0813">Transport</keyword>
<feature type="region of interest" description="Disordered" evidence="9">
    <location>
        <begin position="1"/>
        <end position="25"/>
    </location>
</feature>
<comment type="subcellular location">
    <subcellularLocation>
        <location evidence="1">Membrane</location>
        <topology evidence="1">Multi-pass membrane protein</topology>
    </subcellularLocation>
</comment>
<feature type="compositionally biased region" description="Low complexity" evidence="9">
    <location>
        <begin position="1"/>
        <end position="21"/>
    </location>
</feature>
<dbReference type="GO" id="GO:0042773">
    <property type="term" value="P:ATP synthesis coupled electron transport"/>
    <property type="evidence" value="ECO:0007669"/>
    <property type="project" value="InterPro"/>
</dbReference>
<evidence type="ECO:0000256" key="3">
    <source>
        <dbReference type="ARBA" id="ARBA00022448"/>
    </source>
</evidence>
<evidence type="ECO:0000256" key="5">
    <source>
        <dbReference type="ARBA" id="ARBA00022967"/>
    </source>
</evidence>
<reference evidence="10 11" key="1">
    <citation type="journal article" date="2017" name="Nat. Commun.">
        <title>Genome assembly with in vitro proximity ligation data and whole-genome triplication in lettuce.</title>
        <authorList>
            <person name="Reyes-Chin-Wo S."/>
            <person name="Wang Z."/>
            <person name="Yang X."/>
            <person name="Kozik A."/>
            <person name="Arikit S."/>
            <person name="Song C."/>
            <person name="Xia L."/>
            <person name="Froenicke L."/>
            <person name="Lavelle D.O."/>
            <person name="Truco M.J."/>
            <person name="Xia R."/>
            <person name="Zhu S."/>
            <person name="Xu C."/>
            <person name="Xu H."/>
            <person name="Xu X."/>
            <person name="Cox K."/>
            <person name="Korf I."/>
            <person name="Meyers B.C."/>
            <person name="Michelmore R.W."/>
        </authorList>
    </citation>
    <scope>NUCLEOTIDE SEQUENCE [LARGE SCALE GENOMIC DNA]</scope>
    <source>
        <strain evidence="11">cv. Salinas</strain>
        <tissue evidence="10">Seedlings</tissue>
    </source>
</reference>
<dbReference type="AlphaFoldDB" id="A0A9R1XK43"/>
<keyword evidence="6" id="KW-1133">Transmembrane helix</keyword>
<sequence length="179" mass="19427">MDFLGSADSSLDSLSSTESEAQSAPPFPEILESISHTLNQLLNETERQLPPEWSMADLVRAVNADDLSSLVRDFYDLQSNGTHSIRGILLNRRNIPIMSMPIESMLLAVNSNFLVFSVSSDDMMGQSFASLVPTVAAAESAIGLAIFVITFRVRGTIAVESINSIQGSGPFSLGERIRF</sequence>
<evidence type="ECO:0000313" key="10">
    <source>
        <dbReference type="EMBL" id="KAJ0216111.1"/>
    </source>
</evidence>
<dbReference type="GO" id="GO:0016651">
    <property type="term" value="F:oxidoreductase activity, acting on NAD(P)H"/>
    <property type="evidence" value="ECO:0007669"/>
    <property type="project" value="InterPro"/>
</dbReference>
<dbReference type="NCBIfam" id="NF004323">
    <property type="entry name" value="PRK05715.1-5"/>
    <property type="match status" value="1"/>
</dbReference>
<comment type="similarity">
    <text evidence="2">Belongs to the complex I subunit 4L family.</text>
</comment>
<evidence type="ECO:0000256" key="4">
    <source>
        <dbReference type="ARBA" id="ARBA00022692"/>
    </source>
</evidence>